<evidence type="ECO:0000313" key="5">
    <source>
        <dbReference type="Proteomes" id="UP000654922"/>
    </source>
</evidence>
<dbReference type="InterPro" id="IPR003609">
    <property type="entry name" value="Pan_app"/>
</dbReference>
<evidence type="ECO:0000259" key="3">
    <source>
        <dbReference type="Pfam" id="PF00024"/>
    </source>
</evidence>
<evidence type="ECO:0000256" key="1">
    <source>
        <dbReference type="SAM" id="Coils"/>
    </source>
</evidence>
<dbReference type="OrthoDB" id="4462933at2759"/>
<keyword evidence="1" id="KW-0175">Coiled coil</keyword>
<reference evidence="4" key="1">
    <citation type="submission" date="2020-06" db="EMBL/GenBank/DDBJ databases">
        <title>Draft genome sequences of strains closely related to Aspergillus parafelis and Aspergillus hiratsukae.</title>
        <authorList>
            <person name="Dos Santos R.A.C."/>
            <person name="Rivero-Menendez O."/>
            <person name="Steenwyk J.L."/>
            <person name="Mead M.E."/>
            <person name="Goldman G.H."/>
            <person name="Alastruey-Izquierdo A."/>
            <person name="Rokas A."/>
        </authorList>
    </citation>
    <scope>NUCLEOTIDE SEQUENCE</scope>
    <source>
        <strain evidence="4">CNM-CM5623</strain>
    </source>
</reference>
<accession>A0A8H6V3L4</accession>
<proteinExistence type="predicted"/>
<dbReference type="AlphaFoldDB" id="A0A8H6V3L4"/>
<name>A0A8H6V3L4_9EURO</name>
<evidence type="ECO:0000313" key="4">
    <source>
        <dbReference type="EMBL" id="KAF7174044.1"/>
    </source>
</evidence>
<feature type="coiled-coil region" evidence="1">
    <location>
        <begin position="164"/>
        <end position="191"/>
    </location>
</feature>
<feature type="domain" description="Apple" evidence="3">
    <location>
        <begin position="76"/>
        <end position="126"/>
    </location>
</feature>
<feature type="chain" id="PRO_5034840611" description="Apple domain-containing protein" evidence="2">
    <location>
        <begin position="21"/>
        <end position="296"/>
    </location>
</feature>
<dbReference type="EMBL" id="JACBAE010001022">
    <property type="protein sequence ID" value="KAF7174044.1"/>
    <property type="molecule type" value="Genomic_DNA"/>
</dbReference>
<gene>
    <name evidence="4" type="ORF">CNMCM5623_006342</name>
</gene>
<dbReference type="Gene3D" id="3.50.4.10">
    <property type="entry name" value="Hepatocyte Growth Factor"/>
    <property type="match status" value="1"/>
</dbReference>
<dbReference type="Proteomes" id="UP000654922">
    <property type="component" value="Unassembled WGS sequence"/>
</dbReference>
<feature type="signal peptide" evidence="2">
    <location>
        <begin position="1"/>
        <end position="20"/>
    </location>
</feature>
<dbReference type="Pfam" id="PF00024">
    <property type="entry name" value="PAN_1"/>
    <property type="match status" value="1"/>
</dbReference>
<evidence type="ECO:0000256" key="2">
    <source>
        <dbReference type="SAM" id="SignalP"/>
    </source>
</evidence>
<dbReference type="SUPFAM" id="SSF57414">
    <property type="entry name" value="Hairpin loop containing domain-like"/>
    <property type="match status" value="1"/>
</dbReference>
<comment type="caution">
    <text evidence="4">The sequence shown here is derived from an EMBL/GenBank/DDBJ whole genome shotgun (WGS) entry which is preliminary data.</text>
</comment>
<sequence>MAQKSVLWLWLCLLAPATLANQASPASDNTCFTSDTASPEAIYDACCSITSQSGTGYVGDVQFRYQCGFSPDPANEEIQQKVGSIQNCAALCAAKADCVAGTWDYLDSRCYLTNKINGPAKRSDGWVLLEKVRPGSQEVEAALKKCRKDRDNCQTTLDTCTANLEAAYTAKAQLKRQKEALEKELQTCQSDGPTDMIINDFSSLCPGKDGQQIQAVNGRIYQLSCFTGDDSKQYKPYWVKTFQECLEYCSEDMEDCQAGLAYWFEPGAKPSCLALRSGNPVFLPHSKIVRAIPVHK</sequence>
<keyword evidence="2" id="KW-0732">Signal</keyword>
<protein>
    <recommendedName>
        <fullName evidence="3">Apple domain-containing protein</fullName>
    </recommendedName>
</protein>
<organism evidence="4 5">
    <name type="scientific">Aspergillus felis</name>
    <dbReference type="NCBI Taxonomy" id="1287682"/>
    <lineage>
        <taxon>Eukaryota</taxon>
        <taxon>Fungi</taxon>
        <taxon>Dikarya</taxon>
        <taxon>Ascomycota</taxon>
        <taxon>Pezizomycotina</taxon>
        <taxon>Eurotiomycetes</taxon>
        <taxon>Eurotiomycetidae</taxon>
        <taxon>Eurotiales</taxon>
        <taxon>Aspergillaceae</taxon>
        <taxon>Aspergillus</taxon>
        <taxon>Aspergillus subgen. Fumigati</taxon>
    </lineage>
</organism>